<evidence type="ECO:0000313" key="2">
    <source>
        <dbReference type="Proteomes" id="UP001234297"/>
    </source>
</evidence>
<gene>
    <name evidence="1" type="ORF">MRB53_011308</name>
</gene>
<proteinExistence type="predicted"/>
<reference evidence="1 2" key="1">
    <citation type="journal article" date="2022" name="Hortic Res">
        <title>A haplotype resolved chromosomal level avocado genome allows analysis of novel avocado genes.</title>
        <authorList>
            <person name="Nath O."/>
            <person name="Fletcher S.J."/>
            <person name="Hayward A."/>
            <person name="Shaw L.M."/>
            <person name="Masouleh A.K."/>
            <person name="Furtado A."/>
            <person name="Henry R.J."/>
            <person name="Mitter N."/>
        </authorList>
    </citation>
    <scope>NUCLEOTIDE SEQUENCE [LARGE SCALE GENOMIC DNA]</scope>
    <source>
        <strain evidence="2">cv. Hass</strain>
    </source>
</reference>
<dbReference type="Proteomes" id="UP001234297">
    <property type="component" value="Chromosome 3"/>
</dbReference>
<accession>A0ACC2LVE2</accession>
<organism evidence="1 2">
    <name type="scientific">Persea americana</name>
    <name type="common">Avocado</name>
    <dbReference type="NCBI Taxonomy" id="3435"/>
    <lineage>
        <taxon>Eukaryota</taxon>
        <taxon>Viridiplantae</taxon>
        <taxon>Streptophyta</taxon>
        <taxon>Embryophyta</taxon>
        <taxon>Tracheophyta</taxon>
        <taxon>Spermatophyta</taxon>
        <taxon>Magnoliopsida</taxon>
        <taxon>Magnoliidae</taxon>
        <taxon>Laurales</taxon>
        <taxon>Lauraceae</taxon>
        <taxon>Persea</taxon>
    </lineage>
</organism>
<name>A0ACC2LVE2_PERAE</name>
<sequence>MGNALTSCCTISSKASAKIVFWKGTANILTGKHSAGEIMSQFPDSIVCHADSFYIGHPIHTLSIEDELLKNKTYFILPVDRFANRVLSTAMISSLASNQDRKRVKFTDQPFMYVKGSDGQMMIKVLPEFMTRIILGGDEEECNRGSSPICSTPELQKHYDQMVGSKEQMWSPKLETIVEYKVRMSPCGLLGLKWRSGKMEG</sequence>
<evidence type="ECO:0000313" key="1">
    <source>
        <dbReference type="EMBL" id="KAJ8637041.1"/>
    </source>
</evidence>
<comment type="caution">
    <text evidence="1">The sequence shown here is derived from an EMBL/GenBank/DDBJ whole genome shotgun (WGS) entry which is preliminary data.</text>
</comment>
<keyword evidence="2" id="KW-1185">Reference proteome</keyword>
<dbReference type="EMBL" id="CM056811">
    <property type="protein sequence ID" value="KAJ8637041.1"/>
    <property type="molecule type" value="Genomic_DNA"/>
</dbReference>
<protein>
    <submittedName>
        <fullName evidence="1">Uncharacterized protein</fullName>
    </submittedName>
</protein>